<dbReference type="SUPFAM" id="SSF52172">
    <property type="entry name" value="CheY-like"/>
    <property type="match status" value="2"/>
</dbReference>
<dbReference type="Pfam" id="PF00072">
    <property type="entry name" value="Response_reg"/>
    <property type="match status" value="2"/>
</dbReference>
<name>A0ABS2D5T3_9SPHN</name>
<dbReference type="SUPFAM" id="SSF47384">
    <property type="entry name" value="Homodimeric domain of signal transducing histidine kinase"/>
    <property type="match status" value="1"/>
</dbReference>
<dbReference type="NCBIfam" id="TIGR00229">
    <property type="entry name" value="sensory_box"/>
    <property type="match status" value="2"/>
</dbReference>
<feature type="domain" description="Histidine kinase" evidence="6">
    <location>
        <begin position="458"/>
        <end position="682"/>
    </location>
</feature>
<dbReference type="EMBL" id="JAFEMC010000002">
    <property type="protein sequence ID" value="MBM6576289.1"/>
    <property type="molecule type" value="Genomic_DNA"/>
</dbReference>
<evidence type="ECO:0000256" key="4">
    <source>
        <dbReference type="PROSITE-ProRule" id="PRU00169"/>
    </source>
</evidence>
<evidence type="ECO:0000259" key="7">
    <source>
        <dbReference type="PROSITE" id="PS50110"/>
    </source>
</evidence>
<evidence type="ECO:0000256" key="5">
    <source>
        <dbReference type="SAM" id="Coils"/>
    </source>
</evidence>
<gene>
    <name evidence="9" type="ORF">ILT43_07885</name>
</gene>
<dbReference type="EC" id="2.7.13.3" evidence="2"/>
<feature type="domain" description="Response regulatory" evidence="7">
    <location>
        <begin position="702"/>
        <end position="818"/>
    </location>
</feature>
<dbReference type="RefSeq" id="WP_204197771.1">
    <property type="nucleotide sequence ID" value="NZ_JAFEMC010000002.1"/>
</dbReference>
<dbReference type="SMART" id="SM00388">
    <property type="entry name" value="HisKA"/>
    <property type="match status" value="1"/>
</dbReference>
<dbReference type="InterPro" id="IPR004358">
    <property type="entry name" value="Sig_transdc_His_kin-like_C"/>
</dbReference>
<dbReference type="PRINTS" id="PR00344">
    <property type="entry name" value="BCTRLSENSOR"/>
</dbReference>
<keyword evidence="5" id="KW-0175">Coiled coil</keyword>
<dbReference type="InterPro" id="IPR000014">
    <property type="entry name" value="PAS"/>
</dbReference>
<dbReference type="SUPFAM" id="SSF55874">
    <property type="entry name" value="ATPase domain of HSP90 chaperone/DNA topoisomerase II/histidine kinase"/>
    <property type="match status" value="1"/>
</dbReference>
<dbReference type="PROSITE" id="PS50109">
    <property type="entry name" value="HIS_KIN"/>
    <property type="match status" value="1"/>
</dbReference>
<accession>A0ABS2D5T3</accession>
<feature type="domain" description="PAC" evidence="8">
    <location>
        <begin position="347"/>
        <end position="399"/>
    </location>
</feature>
<organism evidence="9 10">
    <name type="scientific">Sphingomonas longa</name>
    <dbReference type="NCBI Taxonomy" id="2778730"/>
    <lineage>
        <taxon>Bacteria</taxon>
        <taxon>Pseudomonadati</taxon>
        <taxon>Pseudomonadota</taxon>
        <taxon>Alphaproteobacteria</taxon>
        <taxon>Sphingomonadales</taxon>
        <taxon>Sphingomonadaceae</taxon>
        <taxon>Sphingomonas</taxon>
    </lineage>
</organism>
<dbReference type="Gene3D" id="3.40.50.2300">
    <property type="match status" value="2"/>
</dbReference>
<evidence type="ECO:0000256" key="1">
    <source>
        <dbReference type="ARBA" id="ARBA00000085"/>
    </source>
</evidence>
<dbReference type="Pfam" id="PF08447">
    <property type="entry name" value="PAS_3"/>
    <property type="match status" value="1"/>
</dbReference>
<feature type="modified residue" description="4-aspartylphosphate" evidence="4">
    <location>
        <position position="752"/>
    </location>
</feature>
<keyword evidence="10" id="KW-1185">Reference proteome</keyword>
<evidence type="ECO:0000259" key="6">
    <source>
        <dbReference type="PROSITE" id="PS50109"/>
    </source>
</evidence>
<dbReference type="SMART" id="SM00086">
    <property type="entry name" value="PAC"/>
    <property type="match status" value="3"/>
</dbReference>
<dbReference type="InterPro" id="IPR003594">
    <property type="entry name" value="HATPase_dom"/>
</dbReference>
<evidence type="ECO:0000313" key="9">
    <source>
        <dbReference type="EMBL" id="MBM6576289.1"/>
    </source>
</evidence>
<dbReference type="InterPro" id="IPR035965">
    <property type="entry name" value="PAS-like_dom_sf"/>
</dbReference>
<feature type="domain" description="Response regulatory" evidence="7">
    <location>
        <begin position="827"/>
        <end position="937"/>
    </location>
</feature>
<feature type="modified residue" description="4-aspartylphosphate" evidence="4">
    <location>
        <position position="876"/>
    </location>
</feature>
<dbReference type="InterPro" id="IPR036890">
    <property type="entry name" value="HATPase_C_sf"/>
</dbReference>
<dbReference type="InterPro" id="IPR013656">
    <property type="entry name" value="PAS_4"/>
</dbReference>
<dbReference type="SMART" id="SM00387">
    <property type="entry name" value="HATPase_c"/>
    <property type="match status" value="1"/>
</dbReference>
<dbReference type="InterPro" id="IPR001789">
    <property type="entry name" value="Sig_transdc_resp-reg_receiver"/>
</dbReference>
<sequence>MIRRCDWSETPLGSMDDWSPVLRVTVQTLLNSPVPQVLLWGRTGIMLYNDGYAAIADDRHPGALGGDVQTIWPEAWDWNSAVLTRGFAGEVVGHRDQMFVVRRGDADETLTLDLFYTPIRDERGAVVGVLCTVIDNTARHGAEKRLARSLTEVRSIGDSLPVLIAYVDRNLTYRFANAYYKQWMGHDPEWMLGRSVGEVLGEEVFAERRPLMLRALAGERVTSDTRLPTANGRDRRMETHYLPRHDAEGRVSGLYLLAFDVEDRARREEELDRSNGRFRAAMMAMHGVLWTNDAQGRMLGEQSGWGALTGQTQAQYQGYGWTQALHPDDVAPTVAAWERSVATLTAFEFEHRVRRHDHAWRTFAVRALPILGMDGEVVEWVGVHTDITDQREAEWALTEQASLLRRQVEHRRRAEDQLRQLNETLETRIATEIAERRQAEAALAQAQKMETIGQLTGGVAHDFNNLLQVVSGNLQLLGREVAGNPVAERRVSSAMAGVERGAKLAAQLLAFGRRQALEPRIVNVTRFVHGMGDILRRAIGEGVAIDTVVTDGLWNTFIDPAQIENAILNLAINARDAMGGHGRLTITVANTRIDPSEDDTAVDGVGAGDYVELSVGDTGSGMTPDIMARVFEPFFSTKEEGKGSGLGLSMVYGFVKQSGGHVRIDSTPGRGTTVHLLLPRAFGAEDADRPTDDRPIAGGTETVLVVEDDDDVRATVVGMLEELGYRVLTACDPDAGLAMVVAGAKPDLLFTDVVMPGTIDSADMARQMRAYVPSLSVLFTSGYAESAIVHGGRLDPGVELLAKPYSREALARRVRQVLGPPARAAIVALLVEDDPTIRGQIQEVLAEAGFEVMVAGSAEEAIDLTDRSRATVLVTDVNLPGASGVELAATIRAERPDIGIVFATGDGAVALPEDGATAILRKPYGVAALVRAVRTVVDQHPA</sequence>
<dbReference type="CDD" id="cd00130">
    <property type="entry name" value="PAS"/>
    <property type="match status" value="2"/>
</dbReference>
<dbReference type="CDD" id="cd00156">
    <property type="entry name" value="REC"/>
    <property type="match status" value="1"/>
</dbReference>
<dbReference type="PANTHER" id="PTHR43065:SF42">
    <property type="entry name" value="TWO-COMPONENT SENSOR PPRA"/>
    <property type="match status" value="1"/>
</dbReference>
<dbReference type="PROSITE" id="PS50110">
    <property type="entry name" value="RESPONSE_REGULATORY"/>
    <property type="match status" value="2"/>
</dbReference>
<dbReference type="CDD" id="cd00082">
    <property type="entry name" value="HisKA"/>
    <property type="match status" value="1"/>
</dbReference>
<reference evidence="9 10" key="1">
    <citation type="submission" date="2020-12" db="EMBL/GenBank/DDBJ databases">
        <title>Sphingomonas sp.</title>
        <authorList>
            <person name="Kim M.K."/>
        </authorList>
    </citation>
    <scope>NUCLEOTIDE SEQUENCE [LARGE SCALE GENOMIC DNA]</scope>
    <source>
        <strain evidence="9 10">BT552</strain>
    </source>
</reference>
<dbReference type="Gene3D" id="1.10.287.130">
    <property type="match status" value="1"/>
</dbReference>
<dbReference type="InterPro" id="IPR003661">
    <property type="entry name" value="HisK_dim/P_dom"/>
</dbReference>
<dbReference type="PANTHER" id="PTHR43065">
    <property type="entry name" value="SENSOR HISTIDINE KINASE"/>
    <property type="match status" value="1"/>
</dbReference>
<evidence type="ECO:0000313" key="10">
    <source>
        <dbReference type="Proteomes" id="UP000763641"/>
    </source>
</evidence>
<dbReference type="SMART" id="SM00091">
    <property type="entry name" value="PAS"/>
    <property type="match status" value="2"/>
</dbReference>
<evidence type="ECO:0000259" key="8">
    <source>
        <dbReference type="PROSITE" id="PS50113"/>
    </source>
</evidence>
<dbReference type="Proteomes" id="UP000763641">
    <property type="component" value="Unassembled WGS sequence"/>
</dbReference>
<dbReference type="Gene3D" id="3.30.565.10">
    <property type="entry name" value="Histidine kinase-like ATPase, C-terminal domain"/>
    <property type="match status" value="1"/>
</dbReference>
<dbReference type="SMART" id="SM00448">
    <property type="entry name" value="REC"/>
    <property type="match status" value="2"/>
</dbReference>
<feature type="domain" description="PAC" evidence="8">
    <location>
        <begin position="95"/>
        <end position="148"/>
    </location>
</feature>
<comment type="catalytic activity">
    <reaction evidence="1">
        <text>ATP + protein L-histidine = ADP + protein N-phospho-L-histidine.</text>
        <dbReference type="EC" id="2.7.13.3"/>
    </reaction>
</comment>
<proteinExistence type="predicted"/>
<protein>
    <recommendedName>
        <fullName evidence="2">histidine kinase</fullName>
        <ecNumber evidence="2">2.7.13.3</ecNumber>
    </recommendedName>
</protein>
<dbReference type="Pfam" id="PF02518">
    <property type="entry name" value="HATPase_c"/>
    <property type="match status" value="1"/>
</dbReference>
<dbReference type="Gene3D" id="3.30.450.20">
    <property type="entry name" value="PAS domain"/>
    <property type="match status" value="3"/>
</dbReference>
<evidence type="ECO:0000256" key="3">
    <source>
        <dbReference type="ARBA" id="ARBA00022553"/>
    </source>
</evidence>
<evidence type="ECO:0000256" key="2">
    <source>
        <dbReference type="ARBA" id="ARBA00012438"/>
    </source>
</evidence>
<dbReference type="PROSITE" id="PS50113">
    <property type="entry name" value="PAC"/>
    <property type="match status" value="3"/>
</dbReference>
<dbReference type="Pfam" id="PF08448">
    <property type="entry name" value="PAS_4"/>
    <property type="match status" value="1"/>
</dbReference>
<dbReference type="SUPFAM" id="SSF55785">
    <property type="entry name" value="PYP-like sensor domain (PAS domain)"/>
    <property type="match status" value="2"/>
</dbReference>
<dbReference type="InterPro" id="IPR036097">
    <property type="entry name" value="HisK_dim/P_sf"/>
</dbReference>
<dbReference type="InterPro" id="IPR001610">
    <property type="entry name" value="PAC"/>
</dbReference>
<dbReference type="InterPro" id="IPR000700">
    <property type="entry name" value="PAS-assoc_C"/>
</dbReference>
<comment type="caution">
    <text evidence="9">The sequence shown here is derived from an EMBL/GenBank/DDBJ whole genome shotgun (WGS) entry which is preliminary data.</text>
</comment>
<keyword evidence="3 4" id="KW-0597">Phosphoprotein</keyword>
<dbReference type="InterPro" id="IPR011006">
    <property type="entry name" value="CheY-like_superfamily"/>
</dbReference>
<feature type="coiled-coil region" evidence="5">
    <location>
        <begin position="404"/>
        <end position="449"/>
    </location>
</feature>
<dbReference type="InterPro" id="IPR013655">
    <property type="entry name" value="PAS_fold_3"/>
</dbReference>
<feature type="domain" description="PAC" evidence="8">
    <location>
        <begin position="221"/>
        <end position="273"/>
    </location>
</feature>
<dbReference type="InterPro" id="IPR005467">
    <property type="entry name" value="His_kinase_dom"/>
</dbReference>